<accession>A0A0V1DHL6</accession>
<name>A0A0V1DHL6_TRIBR</name>
<sequence>MLERYDTLSFTPDHRSSLKRLVKQHYDKPGRNNDVVQWTRIHSPNRIKPASVDSNNTHQMKLFWTAFHKASRSGKYLIPNIKYHIPFQTRAGMAARSEEPQETIWVAPTWTCNINVKEDRRWRKAIPSVLMSVAQMHNVQFDLPLNELCYRRSVSFLPSVEIMHDH</sequence>
<keyword evidence="2" id="KW-1185">Reference proteome</keyword>
<organism evidence="1 2">
    <name type="scientific">Trichinella britovi</name>
    <name type="common">Parasitic roundworm</name>
    <dbReference type="NCBI Taxonomy" id="45882"/>
    <lineage>
        <taxon>Eukaryota</taxon>
        <taxon>Metazoa</taxon>
        <taxon>Ecdysozoa</taxon>
        <taxon>Nematoda</taxon>
        <taxon>Enoplea</taxon>
        <taxon>Dorylaimia</taxon>
        <taxon>Trichinellida</taxon>
        <taxon>Trichinellidae</taxon>
        <taxon>Trichinella</taxon>
    </lineage>
</organism>
<comment type="caution">
    <text evidence="1">The sequence shown here is derived from an EMBL/GenBank/DDBJ whole genome shotgun (WGS) entry which is preliminary data.</text>
</comment>
<dbReference type="AlphaFoldDB" id="A0A0V1DHL6"/>
<proteinExistence type="predicted"/>
<evidence type="ECO:0000313" key="1">
    <source>
        <dbReference type="EMBL" id="KRY60965.1"/>
    </source>
</evidence>
<dbReference type="Proteomes" id="UP000054653">
    <property type="component" value="Unassembled WGS sequence"/>
</dbReference>
<protein>
    <submittedName>
        <fullName evidence="1">Uncharacterized protein</fullName>
    </submittedName>
</protein>
<evidence type="ECO:0000313" key="2">
    <source>
        <dbReference type="Proteomes" id="UP000054653"/>
    </source>
</evidence>
<dbReference type="OrthoDB" id="10281258at2759"/>
<gene>
    <name evidence="1" type="ORF">T03_8948</name>
</gene>
<reference evidence="1 2" key="1">
    <citation type="submission" date="2015-01" db="EMBL/GenBank/DDBJ databases">
        <title>Evolution of Trichinella species and genotypes.</title>
        <authorList>
            <person name="Korhonen P.K."/>
            <person name="Edoardo P."/>
            <person name="Giuseppe L.R."/>
            <person name="Gasser R.B."/>
        </authorList>
    </citation>
    <scope>NUCLEOTIDE SEQUENCE [LARGE SCALE GENOMIC DNA]</scope>
    <source>
        <strain evidence="1">ISS120</strain>
    </source>
</reference>
<dbReference type="EMBL" id="JYDI01000003">
    <property type="protein sequence ID" value="KRY60965.1"/>
    <property type="molecule type" value="Genomic_DNA"/>
</dbReference>